<dbReference type="GO" id="GO:0005737">
    <property type="term" value="C:cytoplasm"/>
    <property type="evidence" value="ECO:0007669"/>
    <property type="project" value="InterPro"/>
</dbReference>
<keyword evidence="6" id="KW-0472">Membrane</keyword>
<dbReference type="PANTHER" id="PTHR32305:SF15">
    <property type="entry name" value="PROTEIN RHSA-RELATED"/>
    <property type="match status" value="1"/>
</dbReference>
<evidence type="ECO:0000256" key="2">
    <source>
        <dbReference type="ARBA" id="ARBA00022525"/>
    </source>
</evidence>
<dbReference type="InterPro" id="IPR003284">
    <property type="entry name" value="Sal_SpvB"/>
</dbReference>
<gene>
    <name evidence="8" type="primary">wapA_2</name>
    <name evidence="8" type="ORF">CHRY9393_02269</name>
</gene>
<feature type="compositionally biased region" description="Polar residues" evidence="5">
    <location>
        <begin position="85"/>
        <end position="95"/>
    </location>
</feature>
<feature type="signal peptide" evidence="7">
    <location>
        <begin position="1"/>
        <end position="20"/>
    </location>
</feature>
<evidence type="ECO:0000256" key="1">
    <source>
        <dbReference type="ARBA" id="ARBA00004613"/>
    </source>
</evidence>
<comment type="subcellular location">
    <subcellularLocation>
        <location evidence="1">Secreted</location>
    </subcellularLocation>
</comment>
<evidence type="ECO:0000256" key="6">
    <source>
        <dbReference type="SAM" id="Phobius"/>
    </source>
</evidence>
<keyword evidence="9" id="KW-1185">Reference proteome</keyword>
<protein>
    <submittedName>
        <fullName evidence="8">tRNA3(Ser)-specific nuclease WapA</fullName>
        <ecNumber evidence="8">3.1.-.-</ecNumber>
    </submittedName>
</protein>
<dbReference type="SUPFAM" id="SSF69318">
    <property type="entry name" value="Integrin alpha N-terminal domain"/>
    <property type="match status" value="1"/>
</dbReference>
<dbReference type="Pfam" id="PF03534">
    <property type="entry name" value="SpvB"/>
    <property type="match status" value="1"/>
</dbReference>
<evidence type="ECO:0000256" key="7">
    <source>
        <dbReference type="SAM" id="SignalP"/>
    </source>
</evidence>
<feature type="chain" id="PRO_5026909041" evidence="7">
    <location>
        <begin position="21"/>
        <end position="2228"/>
    </location>
</feature>
<dbReference type="EMBL" id="CACVBY010000052">
    <property type="protein sequence ID" value="CAA7389973.1"/>
    <property type="molecule type" value="Genomic_DNA"/>
</dbReference>
<keyword evidence="8" id="KW-0378">Hydrolase</keyword>
<dbReference type="Proteomes" id="UP000445309">
    <property type="component" value="Unassembled WGS sequence"/>
</dbReference>
<sequence length="2228" mass="247914">MKLFLSIILSLCSVCGFSQTILYQAESMSRTVQDPQSIILTPGFNAKSDVSNPFVAKIGPAADNSEGGPTDSNAGANNPAGTTASSGQSFHDTQGNIEVNGAGQLQFTLPIALPPGIKSVAPQVNLNYTSGAGNGIAGYGWNLSGITSISRIGKTVEKDGEAKGVQLDYSDYYNFNGQRLILKSGEYGKDGAEYVTKKYSNVKIKSVGNTLNISGPDYWEVTFEDGSLAKYEKNFPNNSNGYGIPTLEYNITKWKDPQGNYITYNYEYTMISGFRGIDGGVSRISSIAWGGNETLNKPHFNKIDFAYKNRDLTEQSYVGGLKYTQNKLLSEIKVASNESQFKRYEIEYIKNGTNYQFVNKITEYNSENIAANPVTFTYPTPTQPTLEFSNNNVDSFENVKLTGDFNGDSYLDFIMNNGTVKLGGLNDTYTDISTGKAFTSEAKVVNTLLDEEGQVHSGNGIVQYEDGKIVGYIFRDNAFIKVFDKLVYDVSNCTSQGATSCKFQVSTIEEGDLNGDGISDIFLTINKKISQYVPSPCGNGTSISGSDGGLCYQFQESTNLIGNFIVDLKNVNNPLSTYSLETGINENSYINQKYMDVDGDGKVDIISISNTNYTVFDFIKTASHQYVKKIRFTGNLIETKNGEFPILFGDFNGDGNLDFTIPTTDTQEKDNWRFYIGTEKGFSTFLKTDFLKYRNPKDYQNSNHSTFNIYQNFYSVSDINKDGKSDIVHINSFNKAGQVRADGLILTRYFGYDIYTYTSNGAQDNGNLDFSTSNKFGGQNYVTFNVGEFNLFAPITSQVKINNNYYDVLLFWKERMHKLKSPSSVGNLSHIQNLIQGGITTSAEYLEIIPNNSYNSNFYQKVKKEYYPYFSLSRIDQYYAVSQLRQEGRKQDFRYRGMTGHFLGKGMIGYQKTARSSWYADGFEYTKVWSGAEIDPLLDGVPIKEWSISTNDESKIFPVDISENNTQLLSFKSTLYEVNKLLNGQLVNTPVSDTDKPKLVTATMVKSNKTKDFLNGTLTSTSITYGDYYLPKQSVTNVNNGYAVTTSNFEYIHNLSGSGSDYFVGFPQSTTNIIQVYGDTQSSKEEFTYENNLLKTFKTWNRDNTGYLLETYSYDNFGNITQKIISNSIDTQTQTEKSLYEPKGRFVEKKTDNLGLETLIEYNNWGQIKKQTDPLSNVITNTYDSWGKLLTSKTNLGGITTYHYERDSNSNIILTQYNPDGNISKKYTDRFGREYQTSTKAFKQDQFVSKQTQYDILGRKIKESEPYFDGQSISGWNSIVYDDSVFPITKVTATAFNGKKMETTVSGLTTTIKELNGYQRTTSKTIDALENILSSTDKGGTIRFSYNAAGEQIKAQYDENIVITKYDSWGRKSEFNDPSNGVYKYEYDGFGKPKKIISPKGTKEYTYNNLSQLISQKEISTADGGQANDKIISYSYDNKGRVISKTGTSKGKAYSSNISYDPQGRLLSSSESNNDKHFIQKGITYDDRARIISYEKQLYSSGILTKVQIENIYSPWNGELYQVKDRNSGKILWELKETNAQGQALKAKLGATDINNTYDANGFLTNVNHSSVVKPSILQLSYSFDAIKNELKHRTTGGDFNIIESFDYDDNNRLVNWTNPVTGIKPSVNRNIYDVKGRITQNDQIGTIKFGNSTKIYQPTGMTLNAAGEQNYNNDLIQSITYNENNDPVFIDGEKGDVAFQYGLTSMRQRVTYGGNFSIDGEGKFTKYYSEDGSYEVIKDNTSGKEKHILYIGGTPYESNIVYLKDFTESSGSYKFLHKDYIGSILAVSDEDGNKLEQRHFDAWGNFTHLQVRNGAVTTDKNIINNASLLVDRGYTSHEHFSEVGIIHMNGRLYDPLLRRFLNADENIQDTSNTQNYNKYGYVLNNPLMFNDPSGEFLQFLAIPIVKAVLFAVVSYTATVLITHGKFNVLNLYSSIVMGMISAGITNVIGDVFSTASTSIGNEALRSLVHAGVQGTLSFMQGGNFFTSSASAFLASVVSFGYGQAVGAATYSGAEQVAFGMLFGGVGSSLTGGNFWEGVKIGGIVALFNHATHKIDFDLPKEILVQHWDARYSNDNEQWMLNKVSEGYQTINKPGAADGYQVVNVYNSAGTVVGSIQGNDALYRFNVATNGNFTNVYNLKIMAQSKVTLGQGIKYSGTALGLASKGVLLPTRGGSAPGIFLGEGMWWTGFGIESWGNYQLGNYNNIWQGILMKGTIKGGPKIWKKTQK</sequence>
<keyword evidence="6" id="KW-1133">Transmembrane helix</keyword>
<dbReference type="NCBIfam" id="TIGR03696">
    <property type="entry name" value="Rhs_assc_core"/>
    <property type="match status" value="1"/>
</dbReference>
<dbReference type="InterPro" id="IPR022385">
    <property type="entry name" value="Rhs_assc_core"/>
</dbReference>
<evidence type="ECO:0000313" key="8">
    <source>
        <dbReference type="EMBL" id="CAA7389973.1"/>
    </source>
</evidence>
<evidence type="ECO:0000256" key="4">
    <source>
        <dbReference type="ARBA" id="ARBA00023026"/>
    </source>
</evidence>
<evidence type="ECO:0000256" key="5">
    <source>
        <dbReference type="SAM" id="MobiDB-lite"/>
    </source>
</evidence>
<keyword evidence="2" id="KW-0964">Secreted</keyword>
<name>A0A6N4XVY3_9FLAO</name>
<evidence type="ECO:0000256" key="3">
    <source>
        <dbReference type="ARBA" id="ARBA00022729"/>
    </source>
</evidence>
<keyword evidence="3 7" id="KW-0732">Signal</keyword>
<dbReference type="InterPro" id="IPR050708">
    <property type="entry name" value="T6SS_VgrG/RHS"/>
</dbReference>
<dbReference type="EC" id="3.1.-.-" evidence="8"/>
<feature type="transmembrane region" description="Helical" evidence="6">
    <location>
        <begin position="1897"/>
        <end position="1918"/>
    </location>
</feature>
<feature type="region of interest" description="Disordered" evidence="5">
    <location>
        <begin position="57"/>
        <end position="95"/>
    </location>
</feature>
<dbReference type="Pfam" id="PF13517">
    <property type="entry name" value="FG-GAP_3"/>
    <property type="match status" value="1"/>
</dbReference>
<dbReference type="RefSeq" id="WP_162073380.1">
    <property type="nucleotide sequence ID" value="NZ_CACVBY010000052.1"/>
</dbReference>
<accession>A0A6N4XVY3</accession>
<proteinExistence type="predicted"/>
<feature type="transmembrane region" description="Helical" evidence="6">
    <location>
        <begin position="1930"/>
        <end position="1950"/>
    </location>
</feature>
<dbReference type="GO" id="GO:0016787">
    <property type="term" value="F:hydrolase activity"/>
    <property type="evidence" value="ECO:0007669"/>
    <property type="project" value="UniProtKB-KW"/>
</dbReference>
<dbReference type="Gene3D" id="2.180.10.10">
    <property type="entry name" value="RHS repeat-associated core"/>
    <property type="match status" value="1"/>
</dbReference>
<dbReference type="PANTHER" id="PTHR32305">
    <property type="match status" value="1"/>
</dbReference>
<reference evidence="8 9" key="1">
    <citation type="submission" date="2020-01" db="EMBL/GenBank/DDBJ databases">
        <authorList>
            <person name="Rodrigo-Torres L."/>
            <person name="Arahal R. D."/>
            <person name="Lucena T."/>
        </authorList>
    </citation>
    <scope>NUCLEOTIDE SEQUENCE [LARGE SCALE GENOMIC DNA]</scope>
    <source>
        <strain evidence="8 9">CECT 9393</strain>
    </source>
</reference>
<dbReference type="InterPro" id="IPR028994">
    <property type="entry name" value="Integrin_alpha_N"/>
</dbReference>
<keyword evidence="6" id="KW-0812">Transmembrane</keyword>
<keyword evidence="4" id="KW-0843">Virulence</keyword>
<feature type="compositionally biased region" description="Low complexity" evidence="5">
    <location>
        <begin position="73"/>
        <end position="84"/>
    </location>
</feature>
<dbReference type="GO" id="GO:0005576">
    <property type="term" value="C:extracellular region"/>
    <property type="evidence" value="ECO:0007669"/>
    <property type="project" value="UniProtKB-SubCell"/>
</dbReference>
<evidence type="ECO:0000313" key="9">
    <source>
        <dbReference type="Proteomes" id="UP000445309"/>
    </source>
</evidence>
<dbReference type="InterPro" id="IPR013517">
    <property type="entry name" value="FG-GAP"/>
</dbReference>
<organism evidence="8 9">
    <name type="scientific">Chryseobacterium fistulae</name>
    <dbReference type="NCBI Taxonomy" id="2675058"/>
    <lineage>
        <taxon>Bacteria</taxon>
        <taxon>Pseudomonadati</taxon>
        <taxon>Bacteroidota</taxon>
        <taxon>Flavobacteriia</taxon>
        <taxon>Flavobacteriales</taxon>
        <taxon>Weeksellaceae</taxon>
        <taxon>Chryseobacterium group</taxon>
        <taxon>Chryseobacterium</taxon>
    </lineage>
</organism>